<evidence type="ECO:0000313" key="11">
    <source>
        <dbReference type="EMBL" id="EET90375.1"/>
    </source>
</evidence>
<evidence type="ECO:0000256" key="1">
    <source>
        <dbReference type="ARBA" id="ARBA00004651"/>
    </source>
</evidence>
<reference evidence="11 12" key="1">
    <citation type="journal article" date="2009" name="Genome Biol.">
        <title>Community-wide analysis of microbial genome sequence signatures.</title>
        <authorList>
            <person name="Dick G.J."/>
            <person name="Andersson A.F."/>
            <person name="Baker B.J."/>
            <person name="Simmons S.L."/>
            <person name="Thomas B.C."/>
            <person name="Yelton A.P."/>
            <person name="Banfield J.F."/>
        </authorList>
    </citation>
    <scope>NUCLEOTIDE SEQUENCE [LARGE SCALE GENOMIC DNA]</scope>
    <source>
        <strain evidence="11">ARMAN-2</strain>
    </source>
</reference>
<evidence type="ECO:0000256" key="3">
    <source>
        <dbReference type="ARBA" id="ARBA00022475"/>
    </source>
</evidence>
<dbReference type="GO" id="GO:0005886">
    <property type="term" value="C:plasma membrane"/>
    <property type="evidence" value="ECO:0007669"/>
    <property type="project" value="UniProtKB-SubCell"/>
</dbReference>
<keyword evidence="3 9" id="KW-1003">Cell membrane</keyword>
<evidence type="ECO:0000256" key="7">
    <source>
        <dbReference type="ARBA" id="ARBA00023010"/>
    </source>
</evidence>
<dbReference type="InterPro" id="IPR048634">
    <property type="entry name" value="SecD_SecF_C"/>
</dbReference>
<dbReference type="InterPro" id="IPR022813">
    <property type="entry name" value="SecD/SecF_arch_bac"/>
</dbReference>
<feature type="transmembrane region" description="Helical" evidence="9">
    <location>
        <begin position="351"/>
        <end position="377"/>
    </location>
</feature>
<evidence type="ECO:0000256" key="4">
    <source>
        <dbReference type="ARBA" id="ARBA00022692"/>
    </source>
</evidence>
<dbReference type="SUPFAM" id="SSF82866">
    <property type="entry name" value="Multidrug efflux transporter AcrB transmembrane domain"/>
    <property type="match status" value="1"/>
</dbReference>
<keyword evidence="8 9" id="KW-0472">Membrane</keyword>
<dbReference type="HAMAP" id="MF_01464_A">
    <property type="entry name" value="SecF_A"/>
    <property type="match status" value="1"/>
</dbReference>
<dbReference type="Gene3D" id="1.20.1640.10">
    <property type="entry name" value="Multidrug efflux transporter AcrB transmembrane domain"/>
    <property type="match status" value="1"/>
</dbReference>
<gene>
    <name evidence="9" type="primary">secF</name>
    <name evidence="11" type="ORF">UNLARM2_0229</name>
</gene>
<feature type="transmembrane region" description="Helical" evidence="9">
    <location>
        <begin position="253"/>
        <end position="273"/>
    </location>
</feature>
<keyword evidence="2 9" id="KW-0813">Transport</keyword>
<evidence type="ECO:0000256" key="8">
    <source>
        <dbReference type="ARBA" id="ARBA00023136"/>
    </source>
</evidence>
<evidence type="ECO:0000259" key="10">
    <source>
        <dbReference type="Pfam" id="PF02355"/>
    </source>
</evidence>
<comment type="subcellular location">
    <subcellularLocation>
        <location evidence="1 9">Cell membrane</location>
        <topology evidence="1 9">Multi-pass membrane protein</topology>
    </subcellularLocation>
</comment>
<dbReference type="PANTHER" id="PTHR30081">
    <property type="entry name" value="PROTEIN-EXPORT MEMBRANE PROTEIN SEC"/>
    <property type="match status" value="1"/>
</dbReference>
<keyword evidence="6 9" id="KW-1133">Transmembrane helix</keyword>
<dbReference type="Proteomes" id="UP000332487">
    <property type="component" value="Unassembled WGS sequence"/>
</dbReference>
<proteinExistence type="inferred from homology"/>
<evidence type="ECO:0000256" key="6">
    <source>
        <dbReference type="ARBA" id="ARBA00022989"/>
    </source>
</evidence>
<feature type="transmembrane region" description="Helical" evidence="9">
    <location>
        <begin position="227"/>
        <end position="246"/>
    </location>
</feature>
<protein>
    <recommendedName>
        <fullName evidence="9">Protein-export membrane protein SecF</fullName>
    </recommendedName>
</protein>
<sequence>MVQNLYEYKNYKLFVLLPIALLLVSLFFIPKIQLDSSLAGGVGVQISTTSNISVSTLTADLDTVVPHTSIVSSYLNGVYHLSITMPANKSISDASQNLLAIYSINSNYSNATAGLAIAQSQLKAQPGNSSLVTAINSEQANMSRDVAAMQTELAAEVANLRPLLNSTPAYNSSNITSMFSTAQAISKSAAANYESYILSEIHKYVPFTAYSYNDVTPTLGAFFLSQVRTIIIVAFILVAISVFFIFRTPIPSLAVIFGAANDIIVALGAMGAFGIPLGVASVGGLLMLIGYSIDTDMLSSIRVIKRSEGTASTRAMETMKTGVTMTGAAIVSFLTLFIVSYLFFIPTYIEISGVVLFGLIADIFTTWFGNTVMVVWYKKKREARWQS</sequence>
<keyword evidence="5 9" id="KW-0653">Protein transport</keyword>
<evidence type="ECO:0000256" key="5">
    <source>
        <dbReference type="ARBA" id="ARBA00022927"/>
    </source>
</evidence>
<keyword evidence="7 9" id="KW-0811">Translocation</keyword>
<feature type="transmembrane region" description="Helical" evidence="9">
    <location>
        <begin position="279"/>
        <end position="301"/>
    </location>
</feature>
<name>C7DGM8_MICA2</name>
<keyword evidence="4 9" id="KW-0812">Transmembrane</keyword>
<dbReference type="GO" id="GO:0006605">
    <property type="term" value="P:protein targeting"/>
    <property type="evidence" value="ECO:0007669"/>
    <property type="project" value="UniProtKB-UniRule"/>
</dbReference>
<feature type="domain" description="Protein export membrane protein SecD/SecF C-terminal" evidence="10">
    <location>
        <begin position="207"/>
        <end position="379"/>
    </location>
</feature>
<organism evidence="11 12">
    <name type="scientific">Candidatus Micrarchaeum acidiphilum ARMAN-2</name>
    <dbReference type="NCBI Taxonomy" id="425595"/>
    <lineage>
        <taxon>Archaea</taxon>
        <taxon>Candidatus Micrarchaeota</taxon>
        <taxon>Candidatus Micrarchaeia</taxon>
        <taxon>Candidatus Micrarchaeales</taxon>
        <taxon>Candidatus Micrarchaeaceae</taxon>
        <taxon>Candidatus Micrarchaeum</taxon>
    </lineage>
</organism>
<dbReference type="PANTHER" id="PTHR30081:SF8">
    <property type="entry name" value="PROTEIN TRANSLOCASE SUBUNIT SECF"/>
    <property type="match status" value="1"/>
</dbReference>
<accession>C7DGM8</accession>
<comment type="function">
    <text evidence="9">Involved in protein export.</text>
</comment>
<reference evidence="11 12" key="2">
    <citation type="journal article" date="2010" name="Proc. Natl. Acad. Sci. U.S.A.">
        <title>Enigmatic, ultrasmall, uncultivated Archaea.</title>
        <authorList>
            <person name="Baker B.J."/>
            <person name="Comolli L.R."/>
            <person name="Dick G.J."/>
            <person name="Hauser L.J."/>
            <person name="Hyatt D."/>
            <person name="Dill B.D."/>
            <person name="Land M.L."/>
            <person name="Verberkmoes N.C."/>
            <person name="Hettich R.L."/>
            <person name="Banfield J.F."/>
        </authorList>
    </citation>
    <scope>NUCLEOTIDE SEQUENCE [LARGE SCALE GENOMIC DNA]</scope>
    <source>
        <strain evidence="11">ARMAN-2</strain>
    </source>
</reference>
<evidence type="ECO:0000313" key="12">
    <source>
        <dbReference type="Proteomes" id="UP000332487"/>
    </source>
</evidence>
<dbReference type="Pfam" id="PF02355">
    <property type="entry name" value="SecD_SecF_C"/>
    <property type="match status" value="1"/>
</dbReference>
<dbReference type="GO" id="GO:0065002">
    <property type="term" value="P:intracellular protein transmembrane transport"/>
    <property type="evidence" value="ECO:0007669"/>
    <property type="project" value="UniProtKB-UniRule"/>
</dbReference>
<dbReference type="AlphaFoldDB" id="C7DGM8"/>
<feature type="transmembrane region" description="Helical" evidence="9">
    <location>
        <begin position="12"/>
        <end position="29"/>
    </location>
</feature>
<evidence type="ECO:0000256" key="9">
    <source>
        <dbReference type="HAMAP-Rule" id="MF_01464"/>
    </source>
</evidence>
<dbReference type="EMBL" id="GG697238">
    <property type="protein sequence ID" value="EET90375.1"/>
    <property type="molecule type" value="Genomic_DNA"/>
</dbReference>
<comment type="subunit">
    <text evidence="9">Part of the protein translocation apparatus. Forms a complex with SecD.</text>
</comment>
<dbReference type="InterPro" id="IPR024921">
    <property type="entry name" value="SecF_arc"/>
</dbReference>
<evidence type="ECO:0000256" key="2">
    <source>
        <dbReference type="ARBA" id="ARBA00022448"/>
    </source>
</evidence>
<feature type="transmembrane region" description="Helical" evidence="9">
    <location>
        <begin position="322"/>
        <end position="345"/>
    </location>
</feature>
<keyword evidence="12" id="KW-1185">Reference proteome</keyword>
<comment type="similarity">
    <text evidence="9">Belongs to the SecD/SecF family. SecF subfamily.</text>
</comment>